<evidence type="ECO:0000256" key="2">
    <source>
        <dbReference type="ARBA" id="ARBA00004123"/>
    </source>
</evidence>
<evidence type="ECO:0000256" key="12">
    <source>
        <dbReference type="ARBA" id="ARBA00022990"/>
    </source>
</evidence>
<keyword evidence="12" id="KW-0007">Acetylation</keyword>
<reference evidence="18" key="1">
    <citation type="submission" date="2022-12" db="EMBL/GenBank/DDBJ databases">
        <title>Genome assemblies of Blomia tropicalis.</title>
        <authorList>
            <person name="Cui Y."/>
        </authorList>
    </citation>
    <scope>NUCLEOTIDE SEQUENCE</scope>
    <source>
        <tissue evidence="18">Adult mites</tissue>
    </source>
</reference>
<evidence type="ECO:0000313" key="19">
    <source>
        <dbReference type="Proteomes" id="UP001142055"/>
    </source>
</evidence>
<keyword evidence="7" id="KW-0488">Methylation</keyword>
<dbReference type="GO" id="GO:0046982">
    <property type="term" value="F:protein heterodimerization activity"/>
    <property type="evidence" value="ECO:0007669"/>
    <property type="project" value="InterPro"/>
</dbReference>
<dbReference type="GO" id="GO:0003677">
    <property type="term" value="F:DNA binding"/>
    <property type="evidence" value="ECO:0007669"/>
    <property type="project" value="UniProtKB-KW"/>
</dbReference>
<dbReference type="Pfam" id="PF00125">
    <property type="entry name" value="Histone"/>
    <property type="match status" value="1"/>
</dbReference>
<evidence type="ECO:0000256" key="7">
    <source>
        <dbReference type="ARBA" id="ARBA00022481"/>
    </source>
</evidence>
<evidence type="ECO:0000256" key="6">
    <source>
        <dbReference type="ARBA" id="ARBA00022454"/>
    </source>
</evidence>
<keyword evidence="8" id="KW-0597">Phosphoprotein</keyword>
<feature type="active site" evidence="16">
    <location>
        <position position="484"/>
    </location>
</feature>
<feature type="active site" evidence="16">
    <location>
        <position position="300"/>
    </location>
</feature>
<evidence type="ECO:0000256" key="14">
    <source>
        <dbReference type="ARBA" id="ARBA00023242"/>
    </source>
</evidence>
<dbReference type="Pfam" id="PF01067">
    <property type="entry name" value="Calpain_III"/>
    <property type="match status" value="1"/>
</dbReference>
<dbReference type="PRINTS" id="PR00622">
    <property type="entry name" value="HISTONEH3"/>
</dbReference>
<dbReference type="SUPFAM" id="SSF49758">
    <property type="entry name" value="Calpain large subunit, middle domain (domain III)"/>
    <property type="match status" value="2"/>
</dbReference>
<dbReference type="Proteomes" id="UP001142055">
    <property type="component" value="Chromosome 2"/>
</dbReference>
<dbReference type="SMART" id="SM00230">
    <property type="entry name" value="CysPc"/>
    <property type="match status" value="1"/>
</dbReference>
<dbReference type="PANTHER" id="PTHR46143">
    <property type="entry name" value="CALPAIN-7"/>
    <property type="match status" value="1"/>
</dbReference>
<dbReference type="FunFam" id="1.10.20.10:FF:000024">
    <property type="entry name" value="Histone H3"/>
    <property type="match status" value="1"/>
</dbReference>
<keyword evidence="13" id="KW-0238">DNA-binding</keyword>
<dbReference type="InterPro" id="IPR009072">
    <property type="entry name" value="Histone-fold"/>
</dbReference>
<dbReference type="GO" id="GO:0030527">
    <property type="term" value="F:structural constituent of chromatin"/>
    <property type="evidence" value="ECO:0007669"/>
    <property type="project" value="InterPro"/>
</dbReference>
<dbReference type="SUPFAM" id="SSF54001">
    <property type="entry name" value="Cysteine proteinases"/>
    <property type="match status" value="1"/>
</dbReference>
<protein>
    <recommendedName>
        <fullName evidence="17">Calpain catalytic domain-containing protein</fullName>
    </recommendedName>
</protein>
<evidence type="ECO:0000256" key="15">
    <source>
        <dbReference type="ARBA" id="ARBA00023269"/>
    </source>
</evidence>
<comment type="similarity">
    <text evidence="4">Belongs to the histone H3 family.</text>
</comment>
<sequence length="878" mass="100502">MSNDSITILQEAQNLATLAVAYDQQKDLQAAIYFYSETVATLKKHLDVGGDVGNRSEIESKVHDYGKRLKVLQEKLSQSIKNLFVPKSDESNCSIERLEFLLREALDQDEEGDVADALPLYLEAVETGLKIKETITDEKLNSRLTFIITKALERAELLKKINTKSLERSFESKLSLNEPNQRQLSSTDPSLIGNFTSSESNLIISGNESYSKTEIEVLKRSSVINGVEYLPFMPKIDLRERFSTLSLFDDGRGLLPLSPKQKASLVEFRRLAEIAEMPCIISNPKSIDCFAIKQTVVTDCSVIASLTVSALWERRFNKKLISNIIYPQNRNQEPVYNPCGKYMVKLHINGILRKIIIDDRLPVGNYGQLLCSYSSNKNEFWVSLLEKAYMKVMGGYDFPGSNSNIDLHALTGWIPERMSFSSIEKDSLMKLLISRYDKGDVLVTFATGEFSQTEEDRTGLVPGHAYAMLDVKFVQNKRLFLLKNPWSHMRWKGRFSERDIDSWTPELQSLLHFDPKSAKNFDNGVFWIDIDSVFRFFDVCYLNWNPNLFKYSYCTHDVWNAGVGPAKDLYYIGDNPQYSLNIKNSDSSTWILLTRHIMDRNDFANNKEYIALLVYKKNGEKVYLPFDPAPYIDGARINSPHYLCKIIVNKNNPVLKYTLVISQYEKSNTILYTLRAYSTSPFSLQKIPNPYRYKEVDKNGQWTSQTAGGCRNHPLTYQQNPIYQLIFNGSSKEDDNDVMIELRGPKAFQIGLEISTVTVVNQNSPNYFKRNDSATGGVKKPHRYRPGTVALREIRRYQKSTELLIRKLPFQRLVREIAQDFKTDLRFQSSAVMALQEASEAYLVGLFEDTNLCAIHAKRVTIMPKDIQLARRIRGERA</sequence>
<dbReference type="GO" id="GO:0004198">
    <property type="term" value="F:calcium-dependent cysteine-type endopeptidase activity"/>
    <property type="evidence" value="ECO:0007669"/>
    <property type="project" value="InterPro"/>
</dbReference>
<dbReference type="PANTHER" id="PTHR46143:SF1">
    <property type="entry name" value="CALPAIN-7"/>
    <property type="match status" value="1"/>
</dbReference>
<dbReference type="InterPro" id="IPR007125">
    <property type="entry name" value="H2A/H2B/H3"/>
</dbReference>
<evidence type="ECO:0000256" key="4">
    <source>
        <dbReference type="ARBA" id="ARBA00010343"/>
    </source>
</evidence>
<dbReference type="PROSITE" id="PS50203">
    <property type="entry name" value="CALPAIN_CAT"/>
    <property type="match status" value="1"/>
</dbReference>
<comment type="function">
    <text evidence="1">Core component of nucleosome. Nucleosomes wrap and compact DNA into chromatin, limiting DNA accessibility to the cellular machineries which require DNA as a template. Histones thereby play a central role in transcription regulation, DNA repair, DNA replication and chromosomal stability. DNA accessibility is regulated via a complex set of post-translational modifications of histones, also called histone code, and nucleosome remodeling.</text>
</comment>
<dbReference type="SUPFAM" id="SSF116846">
    <property type="entry name" value="MIT domain"/>
    <property type="match status" value="2"/>
</dbReference>
<evidence type="ECO:0000256" key="13">
    <source>
        <dbReference type="ARBA" id="ARBA00023125"/>
    </source>
</evidence>
<dbReference type="InterPro" id="IPR001300">
    <property type="entry name" value="Peptidase_C2_calpain_cat"/>
</dbReference>
<evidence type="ECO:0000313" key="18">
    <source>
        <dbReference type="EMBL" id="KAJ6219131.1"/>
    </source>
</evidence>
<dbReference type="InterPro" id="IPR022682">
    <property type="entry name" value="Calpain_domain_III"/>
</dbReference>
<dbReference type="InterPro" id="IPR038765">
    <property type="entry name" value="Papain-like_cys_pep_sf"/>
</dbReference>
<dbReference type="EMBL" id="JAPWDV010000002">
    <property type="protein sequence ID" value="KAJ6219131.1"/>
    <property type="molecule type" value="Genomic_DNA"/>
</dbReference>
<evidence type="ECO:0000256" key="10">
    <source>
        <dbReference type="ARBA" id="ARBA00022801"/>
    </source>
</evidence>
<keyword evidence="15" id="KW-0544">Nucleosome core</keyword>
<evidence type="ECO:0000256" key="16">
    <source>
        <dbReference type="PROSITE-ProRule" id="PRU00239"/>
    </source>
</evidence>
<dbReference type="CDD" id="cd22911">
    <property type="entry name" value="HFD_H3"/>
    <property type="match status" value="1"/>
</dbReference>
<dbReference type="AlphaFoldDB" id="A0A9Q0RN19"/>
<keyword evidence="19" id="KW-1185">Reference proteome</keyword>
<name>A0A9Q0RN19_BLOTA</name>
<comment type="subcellular location">
    <subcellularLocation>
        <location evidence="3">Chromosome</location>
    </subcellularLocation>
    <subcellularLocation>
        <location evidence="2">Nucleus</location>
    </subcellularLocation>
</comment>
<evidence type="ECO:0000256" key="5">
    <source>
        <dbReference type="ARBA" id="ARBA00011538"/>
    </source>
</evidence>
<dbReference type="InterPro" id="IPR036181">
    <property type="entry name" value="MIT_dom_sf"/>
</dbReference>
<comment type="subunit">
    <text evidence="5">The nucleosome is a histone octamer containing two molecules each of H2A, H2B, H3 and H4 assembled in one H3-H4 heterotetramer and two H2A-H2B heterodimers. The octamer wraps approximately 147 bp of DNA.</text>
</comment>
<evidence type="ECO:0000259" key="17">
    <source>
        <dbReference type="PROSITE" id="PS50203"/>
    </source>
</evidence>
<comment type="caution">
    <text evidence="18">The sequence shown here is derived from an EMBL/GenBank/DDBJ whole genome shotgun (WGS) entry which is preliminary data.</text>
</comment>
<feature type="domain" description="Calpain catalytic" evidence="17">
    <location>
        <begin position="266"/>
        <end position="546"/>
    </location>
</feature>
<keyword evidence="9 16" id="KW-0645">Protease</keyword>
<keyword evidence="6" id="KW-0158">Chromosome</keyword>
<dbReference type="Gene3D" id="1.20.58.80">
    <property type="entry name" value="Phosphotransferase system, lactose/cellobiose-type IIA subunit"/>
    <property type="match status" value="2"/>
</dbReference>
<keyword evidence="10 16" id="KW-0378">Hydrolase</keyword>
<gene>
    <name evidence="18" type="ORF">RDWZM_004943</name>
</gene>
<keyword evidence="11 16" id="KW-0788">Thiol protease</keyword>
<evidence type="ECO:0000256" key="3">
    <source>
        <dbReference type="ARBA" id="ARBA00004286"/>
    </source>
</evidence>
<dbReference type="GO" id="GO:0005634">
    <property type="term" value="C:nucleus"/>
    <property type="evidence" value="ECO:0007669"/>
    <property type="project" value="UniProtKB-SubCell"/>
</dbReference>
<evidence type="ECO:0000256" key="1">
    <source>
        <dbReference type="ARBA" id="ARBA00002001"/>
    </source>
</evidence>
<accession>A0A9Q0RN19</accession>
<dbReference type="OMA" id="MCSQTEN"/>
<dbReference type="Gene3D" id="2.60.120.380">
    <property type="match status" value="2"/>
</dbReference>
<dbReference type="InterPro" id="IPR036213">
    <property type="entry name" value="Calpain_III_sf"/>
</dbReference>
<dbReference type="SUPFAM" id="SSF47113">
    <property type="entry name" value="Histone-fold"/>
    <property type="match status" value="1"/>
</dbReference>
<dbReference type="PROSITE" id="PS00959">
    <property type="entry name" value="HISTONE_H3_2"/>
    <property type="match status" value="1"/>
</dbReference>
<dbReference type="GO" id="GO:0000786">
    <property type="term" value="C:nucleosome"/>
    <property type="evidence" value="ECO:0007669"/>
    <property type="project" value="UniProtKB-KW"/>
</dbReference>
<evidence type="ECO:0000256" key="11">
    <source>
        <dbReference type="ARBA" id="ARBA00022807"/>
    </source>
</evidence>
<dbReference type="Pfam" id="PF00648">
    <property type="entry name" value="Peptidase_C2"/>
    <property type="match status" value="1"/>
</dbReference>
<dbReference type="GO" id="GO:0006508">
    <property type="term" value="P:proteolysis"/>
    <property type="evidence" value="ECO:0007669"/>
    <property type="project" value="UniProtKB-KW"/>
</dbReference>
<evidence type="ECO:0000256" key="9">
    <source>
        <dbReference type="ARBA" id="ARBA00022670"/>
    </source>
</evidence>
<dbReference type="SMART" id="SM00428">
    <property type="entry name" value="H3"/>
    <property type="match status" value="1"/>
</dbReference>
<evidence type="ECO:0000256" key="8">
    <source>
        <dbReference type="ARBA" id="ARBA00022553"/>
    </source>
</evidence>
<organism evidence="18 19">
    <name type="scientific">Blomia tropicalis</name>
    <name type="common">Mite</name>
    <dbReference type="NCBI Taxonomy" id="40697"/>
    <lineage>
        <taxon>Eukaryota</taxon>
        <taxon>Metazoa</taxon>
        <taxon>Ecdysozoa</taxon>
        <taxon>Arthropoda</taxon>
        <taxon>Chelicerata</taxon>
        <taxon>Arachnida</taxon>
        <taxon>Acari</taxon>
        <taxon>Acariformes</taxon>
        <taxon>Sarcoptiformes</taxon>
        <taxon>Astigmata</taxon>
        <taxon>Glycyphagoidea</taxon>
        <taxon>Echimyopodidae</taxon>
        <taxon>Blomia</taxon>
    </lineage>
</organism>
<dbReference type="Gene3D" id="1.10.20.10">
    <property type="entry name" value="Histone, subunit A"/>
    <property type="match status" value="1"/>
</dbReference>
<proteinExistence type="inferred from homology"/>
<keyword evidence="14" id="KW-0539">Nucleus</keyword>
<dbReference type="Gene3D" id="3.90.70.10">
    <property type="entry name" value="Cysteine proteinases"/>
    <property type="match status" value="1"/>
</dbReference>
<dbReference type="InterPro" id="IPR051297">
    <property type="entry name" value="PalB/RIM13"/>
</dbReference>
<dbReference type="InterPro" id="IPR000164">
    <property type="entry name" value="Histone_H3/CENP-A"/>
</dbReference>
<dbReference type="CDD" id="cd00044">
    <property type="entry name" value="CysPc"/>
    <property type="match status" value="1"/>
</dbReference>
<feature type="active site" evidence="16">
    <location>
        <position position="464"/>
    </location>
</feature>